<dbReference type="InterPro" id="IPR036259">
    <property type="entry name" value="MFS_trans_sf"/>
</dbReference>
<dbReference type="InterPro" id="IPR050549">
    <property type="entry name" value="MFS_Trehalose_Transporter"/>
</dbReference>
<dbReference type="SUPFAM" id="SSF103473">
    <property type="entry name" value="MFS general substrate transporter"/>
    <property type="match status" value="2"/>
</dbReference>
<evidence type="ECO:0000256" key="3">
    <source>
        <dbReference type="ARBA" id="ARBA00022475"/>
    </source>
</evidence>
<feature type="transmembrane region" description="Helical" evidence="9">
    <location>
        <begin position="62"/>
        <end position="82"/>
    </location>
</feature>
<dbReference type="InterPro" id="IPR003663">
    <property type="entry name" value="Sugar/inositol_transpt"/>
</dbReference>
<name>A0A8J6HVV2_TENMO</name>
<proteinExistence type="predicted"/>
<evidence type="ECO:0000256" key="4">
    <source>
        <dbReference type="ARBA" id="ARBA00022597"/>
    </source>
</evidence>
<dbReference type="Proteomes" id="UP000719412">
    <property type="component" value="Unassembled WGS sequence"/>
</dbReference>
<evidence type="ECO:0000256" key="8">
    <source>
        <dbReference type="ARBA" id="ARBA00023180"/>
    </source>
</evidence>
<dbReference type="InterPro" id="IPR005829">
    <property type="entry name" value="Sugar_transporter_CS"/>
</dbReference>
<dbReference type="Pfam" id="PF00083">
    <property type="entry name" value="Sugar_tr"/>
    <property type="match status" value="2"/>
</dbReference>
<feature type="transmembrane region" description="Helical" evidence="9">
    <location>
        <begin position="487"/>
        <end position="510"/>
    </location>
</feature>
<dbReference type="EMBL" id="JABDTM020007421">
    <property type="protein sequence ID" value="KAH0821537.1"/>
    <property type="molecule type" value="Genomic_DNA"/>
</dbReference>
<feature type="transmembrane region" description="Helical" evidence="9">
    <location>
        <begin position="525"/>
        <end position="545"/>
    </location>
</feature>
<keyword evidence="2" id="KW-0813">Transport</keyword>
<evidence type="ECO:0000256" key="2">
    <source>
        <dbReference type="ARBA" id="ARBA00022448"/>
    </source>
</evidence>
<feature type="transmembrane region" description="Helical" evidence="9">
    <location>
        <begin position="343"/>
        <end position="365"/>
    </location>
</feature>
<dbReference type="NCBIfam" id="TIGR00879">
    <property type="entry name" value="SP"/>
    <property type="match status" value="1"/>
</dbReference>
<dbReference type="PANTHER" id="PTHR48021">
    <property type="match status" value="1"/>
</dbReference>
<keyword evidence="6 9" id="KW-1133">Transmembrane helix</keyword>
<feature type="transmembrane region" description="Helical" evidence="9">
    <location>
        <begin position="584"/>
        <end position="601"/>
    </location>
</feature>
<keyword evidence="4" id="KW-0762">Sugar transport</keyword>
<feature type="transmembrane region" description="Helical" evidence="9">
    <location>
        <begin position="25"/>
        <end position="47"/>
    </location>
</feature>
<dbReference type="InterPro" id="IPR005828">
    <property type="entry name" value="MFS_sugar_transport-like"/>
</dbReference>
<dbReference type="AlphaFoldDB" id="A0A8J6HVV2"/>
<feature type="transmembrane region" description="Helical" evidence="9">
    <location>
        <begin position="159"/>
        <end position="179"/>
    </location>
</feature>
<feature type="transmembrane region" description="Helical" evidence="9">
    <location>
        <begin position="401"/>
        <end position="423"/>
    </location>
</feature>
<feature type="transmembrane region" description="Helical" evidence="9">
    <location>
        <begin position="622"/>
        <end position="642"/>
    </location>
</feature>
<comment type="caution">
    <text evidence="11">The sequence shown here is derived from an EMBL/GenBank/DDBJ whole genome shotgun (WGS) entry which is preliminary data.</text>
</comment>
<feature type="domain" description="Major facilitator superfamily (MFS) profile" evidence="10">
    <location>
        <begin position="242"/>
        <end position="677"/>
    </location>
</feature>
<dbReference type="PROSITE" id="PS00217">
    <property type="entry name" value="SUGAR_TRANSPORT_2"/>
    <property type="match status" value="1"/>
</dbReference>
<feature type="transmembrane region" description="Helical" evidence="9">
    <location>
        <begin position="648"/>
        <end position="670"/>
    </location>
</feature>
<sequence>MVQELSKNKGGVRELFVTQSSRKGLVITLSLAFLQQFAGINAVISYMQTIFEAAGSSLPPEISAMIIAAVQLATTIVTSSLVDRLGRRILLLISTTGACLSQVTLGLYFFLQDNDFQVDGISWLPITSLISFIIFFNIGLAFLSWTVMAELFPPNVKSAAVIFTGVVCFIGAFITTLFFPALTTLLGMAGAFWVFATCCATGTVFLYFMLPETKGRNLPETMSSGSSSEAITRSEEKSRNVFLLLTVLVVNMMGFTSGIAIGWTSPVLPKLVKLSPANPLDRAISSDEGAWIAGFMPVGALIGPLIAGQSADKLGRKRTLLMLVCPMIASFLVAAFARNVALLYVSRFLVGLGTGGSFTTLPMFLGEIAENHNRGRLGCTMGIFVATGLFFTYAVGPFLSIQNFCLVCIVPSVIFVVVFTIWIPDTPLYLASIGDQNALETSLVKFRNRPAQAIQKELAELVSIVQESKRARGGFRDLIKSRISRRALIIIIGLIILLQFAGISAVLSYMQTIFDGAGTKIAPEINPIIVGFVQMCSTIVASFLVDHVGRRILLLISSIGCCLPLISLGVYFHLQTNQFDVDAIFWLPVVSLVVFITAYNIGLRPIPWAMMGELFPPNVKHVASTLGAITFFAGGLIITILFPSLSEALGMAWSFWIFAILCVIGTLFIFQMVPETKGRSLQQIQVLLQGRKE</sequence>
<comment type="subcellular location">
    <subcellularLocation>
        <location evidence="1">Cell membrane</location>
        <topology evidence="1">Multi-pass membrane protein</topology>
    </subcellularLocation>
</comment>
<keyword evidence="8" id="KW-0325">Glycoprotein</keyword>
<keyword evidence="3" id="KW-1003">Cell membrane</keyword>
<dbReference type="PANTHER" id="PTHR48021:SF47">
    <property type="entry name" value="GH17672P"/>
    <property type="match status" value="1"/>
</dbReference>
<evidence type="ECO:0000313" key="11">
    <source>
        <dbReference type="EMBL" id="KAH0821537.1"/>
    </source>
</evidence>
<evidence type="ECO:0000256" key="7">
    <source>
        <dbReference type="ARBA" id="ARBA00023136"/>
    </source>
</evidence>
<dbReference type="GO" id="GO:0022857">
    <property type="term" value="F:transmembrane transporter activity"/>
    <property type="evidence" value="ECO:0007669"/>
    <property type="project" value="InterPro"/>
</dbReference>
<feature type="transmembrane region" description="Helical" evidence="9">
    <location>
        <begin position="377"/>
        <end position="395"/>
    </location>
</feature>
<evidence type="ECO:0000256" key="1">
    <source>
        <dbReference type="ARBA" id="ARBA00004651"/>
    </source>
</evidence>
<protein>
    <recommendedName>
        <fullName evidence="10">Major facilitator superfamily (MFS) profile domain-containing protein</fullName>
    </recommendedName>
</protein>
<feature type="transmembrane region" description="Helical" evidence="9">
    <location>
        <begin position="185"/>
        <end position="210"/>
    </location>
</feature>
<keyword evidence="12" id="KW-1185">Reference proteome</keyword>
<evidence type="ECO:0000256" key="5">
    <source>
        <dbReference type="ARBA" id="ARBA00022692"/>
    </source>
</evidence>
<dbReference type="PROSITE" id="PS00216">
    <property type="entry name" value="SUGAR_TRANSPORT_1"/>
    <property type="match status" value="1"/>
</dbReference>
<keyword evidence="7 9" id="KW-0472">Membrane</keyword>
<accession>A0A8J6HVV2</accession>
<dbReference type="PRINTS" id="PR00171">
    <property type="entry name" value="SUGRTRNSPORT"/>
</dbReference>
<dbReference type="Gene3D" id="1.20.1250.20">
    <property type="entry name" value="MFS general substrate transporter like domains"/>
    <property type="match status" value="2"/>
</dbReference>
<dbReference type="InterPro" id="IPR020846">
    <property type="entry name" value="MFS_dom"/>
</dbReference>
<evidence type="ECO:0000313" key="12">
    <source>
        <dbReference type="Proteomes" id="UP000719412"/>
    </source>
</evidence>
<dbReference type="GO" id="GO:0005886">
    <property type="term" value="C:plasma membrane"/>
    <property type="evidence" value="ECO:0007669"/>
    <property type="project" value="UniProtKB-SubCell"/>
</dbReference>
<gene>
    <name evidence="11" type="ORF">GEV33_001254</name>
</gene>
<feature type="transmembrane region" description="Helical" evidence="9">
    <location>
        <begin position="289"/>
        <end position="307"/>
    </location>
</feature>
<reference evidence="11" key="2">
    <citation type="submission" date="2021-08" db="EMBL/GenBank/DDBJ databases">
        <authorList>
            <person name="Eriksson T."/>
        </authorList>
    </citation>
    <scope>NUCLEOTIDE SEQUENCE</scope>
    <source>
        <strain evidence="11">Stoneville</strain>
        <tissue evidence="11">Whole head</tissue>
    </source>
</reference>
<feature type="transmembrane region" description="Helical" evidence="9">
    <location>
        <begin position="319"/>
        <end position="337"/>
    </location>
</feature>
<dbReference type="FunFam" id="1.20.1250.20:FF:000218">
    <property type="entry name" value="facilitated trehalose transporter Tret1"/>
    <property type="match status" value="1"/>
</dbReference>
<keyword evidence="5 9" id="KW-0812">Transmembrane</keyword>
<feature type="transmembrane region" description="Helical" evidence="9">
    <location>
        <begin position="123"/>
        <end position="147"/>
    </location>
</feature>
<feature type="transmembrane region" description="Helical" evidence="9">
    <location>
        <begin position="241"/>
        <end position="263"/>
    </location>
</feature>
<evidence type="ECO:0000256" key="9">
    <source>
        <dbReference type="SAM" id="Phobius"/>
    </source>
</evidence>
<feature type="transmembrane region" description="Helical" evidence="9">
    <location>
        <begin position="552"/>
        <end position="572"/>
    </location>
</feature>
<dbReference type="PROSITE" id="PS50850">
    <property type="entry name" value="MFS"/>
    <property type="match status" value="2"/>
</dbReference>
<feature type="transmembrane region" description="Helical" evidence="9">
    <location>
        <begin position="89"/>
        <end position="111"/>
    </location>
</feature>
<organism evidence="11 12">
    <name type="scientific">Tenebrio molitor</name>
    <name type="common">Yellow mealworm beetle</name>
    <dbReference type="NCBI Taxonomy" id="7067"/>
    <lineage>
        <taxon>Eukaryota</taxon>
        <taxon>Metazoa</taxon>
        <taxon>Ecdysozoa</taxon>
        <taxon>Arthropoda</taxon>
        <taxon>Hexapoda</taxon>
        <taxon>Insecta</taxon>
        <taxon>Pterygota</taxon>
        <taxon>Neoptera</taxon>
        <taxon>Endopterygota</taxon>
        <taxon>Coleoptera</taxon>
        <taxon>Polyphaga</taxon>
        <taxon>Cucujiformia</taxon>
        <taxon>Tenebrionidae</taxon>
        <taxon>Tenebrio</taxon>
    </lineage>
</organism>
<feature type="domain" description="Major facilitator superfamily (MFS) profile" evidence="10">
    <location>
        <begin position="1"/>
        <end position="214"/>
    </location>
</feature>
<evidence type="ECO:0000259" key="10">
    <source>
        <dbReference type="PROSITE" id="PS50850"/>
    </source>
</evidence>
<reference evidence="11" key="1">
    <citation type="journal article" date="2020" name="J Insects Food Feed">
        <title>The yellow mealworm (Tenebrio molitor) genome: a resource for the emerging insects as food and feed industry.</title>
        <authorList>
            <person name="Eriksson T."/>
            <person name="Andere A."/>
            <person name="Kelstrup H."/>
            <person name="Emery V."/>
            <person name="Picard C."/>
        </authorList>
    </citation>
    <scope>NUCLEOTIDE SEQUENCE</scope>
    <source>
        <strain evidence="11">Stoneville</strain>
        <tissue evidence="11">Whole head</tissue>
    </source>
</reference>
<evidence type="ECO:0000256" key="6">
    <source>
        <dbReference type="ARBA" id="ARBA00022989"/>
    </source>
</evidence>